<feature type="transmembrane region" description="Helical" evidence="2">
    <location>
        <begin position="296"/>
        <end position="314"/>
    </location>
</feature>
<dbReference type="EMBL" id="LR134428">
    <property type="protein sequence ID" value="VEH85637.1"/>
    <property type="molecule type" value="Genomic_DNA"/>
</dbReference>
<dbReference type="Proteomes" id="UP000281170">
    <property type="component" value="Plasmid 19"/>
</dbReference>
<feature type="transmembrane region" description="Helical" evidence="2">
    <location>
        <begin position="272"/>
        <end position="290"/>
    </location>
</feature>
<dbReference type="PATRIC" id="fig|45056.6.peg.1818"/>
<evidence type="ECO:0000256" key="2">
    <source>
        <dbReference type="SAM" id="Phobius"/>
    </source>
</evidence>
<dbReference type="GO" id="GO:0006596">
    <property type="term" value="P:polyamine biosynthetic process"/>
    <property type="evidence" value="ECO:0007669"/>
    <property type="project" value="UniProtKB-KW"/>
</dbReference>
<dbReference type="EMBL" id="LNKA01000016">
    <property type="protein sequence ID" value="KTC64954.1"/>
    <property type="molecule type" value="Genomic_DNA"/>
</dbReference>
<dbReference type="Gene3D" id="3.40.50.150">
    <property type="entry name" value="Vaccinia Virus protein VP39"/>
    <property type="match status" value="1"/>
</dbReference>
<evidence type="ECO:0000313" key="5">
    <source>
        <dbReference type="Proteomes" id="UP000054859"/>
    </source>
</evidence>
<evidence type="ECO:0000256" key="1">
    <source>
        <dbReference type="ARBA" id="ARBA00023115"/>
    </source>
</evidence>
<dbReference type="NCBIfam" id="NF037959">
    <property type="entry name" value="MFS_SpdSyn"/>
    <property type="match status" value="1"/>
</dbReference>
<feature type="transmembrane region" description="Helical" evidence="2">
    <location>
        <begin position="98"/>
        <end position="120"/>
    </location>
</feature>
<dbReference type="KEGG" id="ladl:NCTC12735_01272"/>
<evidence type="ECO:0000313" key="4">
    <source>
        <dbReference type="EMBL" id="VEH85637.1"/>
    </source>
</evidence>
<dbReference type="Proteomes" id="UP000054859">
    <property type="component" value="Unassembled WGS sequence"/>
</dbReference>
<feature type="transmembrane region" description="Helical" evidence="2">
    <location>
        <begin position="435"/>
        <end position="452"/>
    </location>
</feature>
<name>A0A0W0R1P8_9GAMM</name>
<keyword evidence="2" id="KW-0812">Transmembrane</keyword>
<sequence length="759" mass="86546">MCDEKCQPVCDLSSQIFNSIPEFGGIMTKYKADNLIDCGEDMSRKIAKTASYRQPRYITVALSTLFIFSLFCSALLLFIIQPVVAKILLPIYGGTPSVWTICMLFFQTLLLLSYTYVWFLSKCKNKVWRLIHIGLVVLSMVYLPIHFIPERLNYLPEFSILAVLIKQIGIPLFLLGASAPLLQFIFVKIKNNPGANPYYLYTASNAGSLLALLSYPWLIERFYTVSQQFYFWNTVYFIYLFLLLVIFLLPTHIHSVIKIEHVSISLRQKIKWIWLSFLPCSLMMGVTFYISTDVAASPLFWVLPLSLYLLSFIITFSKKPVLRHEWVVRNSLFFLIFPLIGFVYGANQIIAWQIILANLASFFMMAMLCHGELVRTRPQPESLTTFYFCLALGGLLAGLFNGIVASYLFSNAYEYPLVFLLSLSAIPIKKRNNEWVGVSIASFLIILNYFLADVALLKWVENYHVLELVALAVLFIWVQSKRSFLTGMTLLFIFIFLPWFKKGDYLIQVRNFYGVKQVIHNEGTHILMSQSTAHGFQVVNQISQGDIAYYAPPAIAIKWLQEKNPKIKGIILGVGTGLMACQFRAQDSLSLVEVDEQVLSIAQTPRLFTYLRDCPPQKYIIKEDGRLAVVATPNNTFDALILDAFNSDAIPVHLLTKEAFAIYKQKITTGGVILVNISNRHLNLLPVVLGAGRGLDLIVLHQKDPGNLKRGQFSSEWVALTQNEELAFHMMRQNWSFVTKAEEMVWTDNYSNLIPLMKW</sequence>
<feature type="transmembrane region" description="Helical" evidence="2">
    <location>
        <begin position="230"/>
        <end position="251"/>
    </location>
</feature>
<geneLocation type="plasmid" evidence="4 6">
    <name>19</name>
</geneLocation>
<keyword evidence="2" id="KW-0472">Membrane</keyword>
<feature type="transmembrane region" description="Helical" evidence="2">
    <location>
        <begin position="57"/>
        <end position="78"/>
    </location>
</feature>
<proteinExistence type="predicted"/>
<dbReference type="AlphaFoldDB" id="A0A0W0R1P8"/>
<accession>A0A0W0R1P8</accession>
<evidence type="ECO:0000313" key="6">
    <source>
        <dbReference type="Proteomes" id="UP000281170"/>
    </source>
</evidence>
<organism evidence="3 5">
    <name type="scientific">Legionella adelaidensis</name>
    <dbReference type="NCBI Taxonomy" id="45056"/>
    <lineage>
        <taxon>Bacteria</taxon>
        <taxon>Pseudomonadati</taxon>
        <taxon>Pseudomonadota</taxon>
        <taxon>Gammaproteobacteria</taxon>
        <taxon>Legionellales</taxon>
        <taxon>Legionellaceae</taxon>
        <taxon>Legionella</taxon>
    </lineage>
</organism>
<keyword evidence="2" id="KW-1133">Transmembrane helix</keyword>
<keyword evidence="5" id="KW-1185">Reference proteome</keyword>
<gene>
    <name evidence="3" type="ORF">Lade_1761</name>
    <name evidence="4" type="ORF">NCTC12735_01272</name>
</gene>
<protein>
    <submittedName>
        <fullName evidence="3">Spermidine synthase</fullName>
    </submittedName>
</protein>
<reference evidence="3 5" key="1">
    <citation type="submission" date="2015-11" db="EMBL/GenBank/DDBJ databases">
        <title>Identification of large and diverse effector repertoires of 38 Legionella species.</title>
        <authorList>
            <person name="Burstein D."/>
            <person name="Amaro F."/>
            <person name="Zusman T."/>
            <person name="Lifshitz Z."/>
            <person name="Cohen O."/>
            <person name="Gilbert J.A."/>
            <person name="Pupko T."/>
            <person name="Shuman H.A."/>
            <person name="Segal G."/>
        </authorList>
    </citation>
    <scope>NUCLEOTIDE SEQUENCE [LARGE SCALE GENOMIC DNA]</scope>
    <source>
        <strain evidence="3 5">1762-AUS-E</strain>
    </source>
</reference>
<dbReference type="PANTHER" id="PTHR43317:SF1">
    <property type="entry name" value="THERMOSPERMINE SYNTHASE ACAULIS5"/>
    <property type="match status" value="1"/>
</dbReference>
<feature type="transmembrane region" description="Helical" evidence="2">
    <location>
        <begin position="459"/>
        <end position="478"/>
    </location>
</feature>
<feature type="transmembrane region" description="Helical" evidence="2">
    <location>
        <begin position="326"/>
        <end position="344"/>
    </location>
</feature>
<feature type="transmembrane region" description="Helical" evidence="2">
    <location>
        <begin position="386"/>
        <end position="409"/>
    </location>
</feature>
<feature type="transmembrane region" description="Helical" evidence="2">
    <location>
        <begin position="127"/>
        <end position="148"/>
    </location>
</feature>
<dbReference type="STRING" id="45056.Lade_1761"/>
<feature type="transmembrane region" description="Helical" evidence="2">
    <location>
        <begin position="350"/>
        <end position="374"/>
    </location>
</feature>
<feature type="transmembrane region" description="Helical" evidence="2">
    <location>
        <begin position="198"/>
        <end position="218"/>
    </location>
</feature>
<dbReference type="SUPFAM" id="SSF53335">
    <property type="entry name" value="S-adenosyl-L-methionine-dependent methyltransferases"/>
    <property type="match status" value="1"/>
</dbReference>
<keyword evidence="4" id="KW-0614">Plasmid</keyword>
<reference evidence="4 6" key="2">
    <citation type="submission" date="2018-12" db="EMBL/GenBank/DDBJ databases">
        <authorList>
            <consortium name="Pathogen Informatics"/>
        </authorList>
    </citation>
    <scope>NUCLEOTIDE SEQUENCE [LARGE SCALE GENOMIC DNA]</scope>
    <source>
        <strain evidence="4 6">NCTC12735</strain>
        <plasmid evidence="6">19</plasmid>
    </source>
</reference>
<feature type="transmembrane region" description="Helical" evidence="2">
    <location>
        <begin position="484"/>
        <end position="500"/>
    </location>
</feature>
<dbReference type="PANTHER" id="PTHR43317">
    <property type="entry name" value="THERMOSPERMINE SYNTHASE ACAULIS5"/>
    <property type="match status" value="1"/>
</dbReference>
<dbReference type="InterPro" id="IPR029063">
    <property type="entry name" value="SAM-dependent_MTases_sf"/>
</dbReference>
<feature type="transmembrane region" description="Helical" evidence="2">
    <location>
        <begin position="168"/>
        <end position="186"/>
    </location>
</feature>
<keyword evidence="1" id="KW-0620">Polyamine biosynthesis</keyword>
<evidence type="ECO:0000313" key="3">
    <source>
        <dbReference type="EMBL" id="KTC64954.1"/>
    </source>
</evidence>